<dbReference type="Proteomes" id="UP001233999">
    <property type="component" value="Unassembled WGS sequence"/>
</dbReference>
<evidence type="ECO:0000313" key="3">
    <source>
        <dbReference type="Proteomes" id="UP001233999"/>
    </source>
</evidence>
<keyword evidence="3" id="KW-1185">Reference proteome</keyword>
<organism evidence="2 3">
    <name type="scientific">Diploptera punctata</name>
    <name type="common">Pacific beetle cockroach</name>
    <dbReference type="NCBI Taxonomy" id="6984"/>
    <lineage>
        <taxon>Eukaryota</taxon>
        <taxon>Metazoa</taxon>
        <taxon>Ecdysozoa</taxon>
        <taxon>Arthropoda</taxon>
        <taxon>Hexapoda</taxon>
        <taxon>Insecta</taxon>
        <taxon>Pterygota</taxon>
        <taxon>Neoptera</taxon>
        <taxon>Polyneoptera</taxon>
        <taxon>Dictyoptera</taxon>
        <taxon>Blattodea</taxon>
        <taxon>Blaberoidea</taxon>
        <taxon>Blaberidae</taxon>
        <taxon>Diplopterinae</taxon>
        <taxon>Diploptera</taxon>
    </lineage>
</organism>
<evidence type="ECO:0000256" key="1">
    <source>
        <dbReference type="SAM" id="MobiDB-lite"/>
    </source>
</evidence>
<feature type="non-terminal residue" evidence="2">
    <location>
        <position position="1"/>
    </location>
</feature>
<evidence type="ECO:0000313" key="2">
    <source>
        <dbReference type="EMBL" id="KAJ9588581.1"/>
    </source>
</evidence>
<reference evidence="2" key="1">
    <citation type="journal article" date="2023" name="IScience">
        <title>Live-bearing cockroach genome reveals convergent evolutionary mechanisms linked to viviparity in insects and beyond.</title>
        <authorList>
            <person name="Fouks B."/>
            <person name="Harrison M.C."/>
            <person name="Mikhailova A.A."/>
            <person name="Marchal E."/>
            <person name="English S."/>
            <person name="Carruthers M."/>
            <person name="Jennings E.C."/>
            <person name="Chiamaka E.L."/>
            <person name="Frigard R.A."/>
            <person name="Pippel M."/>
            <person name="Attardo G.M."/>
            <person name="Benoit J.B."/>
            <person name="Bornberg-Bauer E."/>
            <person name="Tobe S.S."/>
        </authorList>
    </citation>
    <scope>NUCLEOTIDE SEQUENCE</scope>
    <source>
        <strain evidence="2">Stay&amp;Tobe</strain>
    </source>
</reference>
<name>A0AAD8EFW1_DIPPU</name>
<feature type="region of interest" description="Disordered" evidence="1">
    <location>
        <begin position="97"/>
        <end position="119"/>
    </location>
</feature>
<feature type="compositionally biased region" description="Basic and acidic residues" evidence="1">
    <location>
        <begin position="104"/>
        <end position="119"/>
    </location>
</feature>
<comment type="caution">
    <text evidence="2">The sequence shown here is derived from an EMBL/GenBank/DDBJ whole genome shotgun (WGS) entry which is preliminary data.</text>
</comment>
<protein>
    <submittedName>
        <fullName evidence="2">Uncharacterized protein</fullName>
    </submittedName>
</protein>
<reference evidence="2" key="2">
    <citation type="submission" date="2023-05" db="EMBL/GenBank/DDBJ databases">
        <authorList>
            <person name="Fouks B."/>
        </authorList>
    </citation>
    <scope>NUCLEOTIDE SEQUENCE</scope>
    <source>
        <strain evidence="2">Stay&amp;Tobe</strain>
        <tissue evidence="2">Testes</tissue>
    </source>
</reference>
<gene>
    <name evidence="2" type="ORF">L9F63_028116</name>
</gene>
<dbReference type="AlphaFoldDB" id="A0AAD8EFW1"/>
<proteinExistence type="predicted"/>
<feature type="non-terminal residue" evidence="2">
    <location>
        <position position="119"/>
    </location>
</feature>
<dbReference type="EMBL" id="JASPKZ010005556">
    <property type="protein sequence ID" value="KAJ9588581.1"/>
    <property type="molecule type" value="Genomic_DNA"/>
</dbReference>
<sequence>SLIIMNCEFVIKEEGHLTQSENGPEVMYKEIKTEGDDDIRNADIKSETFPAGDPLAFEDTKLEMDQREEQEDGIYIPIQCSQTGENDFTCESLNDVSNKSFTRKPSDYTHSNEKPYKCS</sequence>
<accession>A0AAD8EFW1</accession>